<protein>
    <submittedName>
        <fullName evidence="1">Uncharacterized protein</fullName>
    </submittedName>
</protein>
<evidence type="ECO:0000313" key="1">
    <source>
        <dbReference type="EMBL" id="CUO19489.1"/>
    </source>
</evidence>
<reference evidence="1 2" key="1">
    <citation type="submission" date="2015-09" db="EMBL/GenBank/DDBJ databases">
        <authorList>
            <consortium name="Pathogen Informatics"/>
        </authorList>
    </citation>
    <scope>NUCLEOTIDE SEQUENCE [LARGE SCALE GENOMIC DNA]</scope>
    <source>
        <strain evidence="1 2">2789STDY5608850</strain>
    </source>
</reference>
<sequence>MPQRPVFRKDYVRKCTEKSYSIFEKIILYCQCDGGNDIFLVEL</sequence>
<proteinExistence type="predicted"/>
<evidence type="ECO:0000313" key="2">
    <source>
        <dbReference type="Proteomes" id="UP000095651"/>
    </source>
</evidence>
<dbReference type="Proteomes" id="UP000095651">
    <property type="component" value="Unassembled WGS sequence"/>
</dbReference>
<dbReference type="EMBL" id="CYZE01000004">
    <property type="protein sequence ID" value="CUO19489.1"/>
    <property type="molecule type" value="Genomic_DNA"/>
</dbReference>
<gene>
    <name evidence="1" type="ORF">ERS852407_02122</name>
</gene>
<organism evidence="1 2">
    <name type="scientific">Hungatella hathewayi</name>
    <dbReference type="NCBI Taxonomy" id="154046"/>
    <lineage>
        <taxon>Bacteria</taxon>
        <taxon>Bacillati</taxon>
        <taxon>Bacillota</taxon>
        <taxon>Clostridia</taxon>
        <taxon>Lachnospirales</taxon>
        <taxon>Lachnospiraceae</taxon>
        <taxon>Hungatella</taxon>
    </lineage>
</organism>
<name>A0A174D5D1_9FIRM</name>
<accession>A0A174D5D1</accession>
<dbReference type="AlphaFoldDB" id="A0A174D5D1"/>